<comment type="caution">
    <text evidence="1">The sequence shown here is derived from an EMBL/GenBank/DDBJ whole genome shotgun (WGS) entry which is preliminary data.</text>
</comment>
<dbReference type="CDD" id="cd03185">
    <property type="entry name" value="GST_C_Tau"/>
    <property type="match status" value="1"/>
</dbReference>
<sequence length="248" mass="28152">MFFGGSSLGLVDISLGWLAYWFGVMEEVVGAKLFEPNTFPRLHARDQNFKEISLVKENLPDHERLSAHFKRARESFFVDLLSHNVLDIMIKCLDLLVYVILEEKWKKELLKNLVSETDLRAIEAIPIPSIQRHDIMVWQFNSSSIIRAIEAIPIPLIQRQDIMVWHFNSSGLCSVKSRQGILMRITASSRSNGQFVAPGMSILWLSFVLIPPQAAIHWSNGQFVAHPSSCFVLKSTSVSTEQTVNLCK</sequence>
<keyword evidence="2" id="KW-1185">Reference proteome</keyword>
<accession>A0A834GFI0</accession>
<dbReference type="SUPFAM" id="SSF47616">
    <property type="entry name" value="GST C-terminal domain-like"/>
    <property type="match status" value="1"/>
</dbReference>
<name>A0A834GFI0_RHOSS</name>
<organism evidence="1 2">
    <name type="scientific">Rhododendron simsii</name>
    <name type="common">Sims's rhododendron</name>
    <dbReference type="NCBI Taxonomy" id="118357"/>
    <lineage>
        <taxon>Eukaryota</taxon>
        <taxon>Viridiplantae</taxon>
        <taxon>Streptophyta</taxon>
        <taxon>Embryophyta</taxon>
        <taxon>Tracheophyta</taxon>
        <taxon>Spermatophyta</taxon>
        <taxon>Magnoliopsida</taxon>
        <taxon>eudicotyledons</taxon>
        <taxon>Gunneridae</taxon>
        <taxon>Pentapetalae</taxon>
        <taxon>asterids</taxon>
        <taxon>Ericales</taxon>
        <taxon>Ericaceae</taxon>
        <taxon>Ericoideae</taxon>
        <taxon>Rhodoreae</taxon>
        <taxon>Rhododendron</taxon>
    </lineage>
</organism>
<dbReference type="InterPro" id="IPR045074">
    <property type="entry name" value="GST_C_Tau"/>
</dbReference>
<dbReference type="OrthoDB" id="989015at2759"/>
<reference evidence="1" key="1">
    <citation type="submission" date="2019-11" db="EMBL/GenBank/DDBJ databases">
        <authorList>
            <person name="Liu Y."/>
            <person name="Hou J."/>
            <person name="Li T.-Q."/>
            <person name="Guan C.-H."/>
            <person name="Wu X."/>
            <person name="Wu H.-Z."/>
            <person name="Ling F."/>
            <person name="Zhang R."/>
            <person name="Shi X.-G."/>
            <person name="Ren J.-P."/>
            <person name="Chen E.-F."/>
            <person name="Sun J.-M."/>
        </authorList>
    </citation>
    <scope>NUCLEOTIDE SEQUENCE</scope>
    <source>
        <strain evidence="1">Adult_tree_wgs_1</strain>
        <tissue evidence="1">Leaves</tissue>
    </source>
</reference>
<protein>
    <submittedName>
        <fullName evidence="1">Uncharacterized protein</fullName>
    </submittedName>
</protein>
<evidence type="ECO:0000313" key="2">
    <source>
        <dbReference type="Proteomes" id="UP000626092"/>
    </source>
</evidence>
<dbReference type="Gene3D" id="1.20.1050.10">
    <property type="match status" value="1"/>
</dbReference>
<dbReference type="AlphaFoldDB" id="A0A834GFI0"/>
<evidence type="ECO:0000313" key="1">
    <source>
        <dbReference type="EMBL" id="KAF7132650.1"/>
    </source>
</evidence>
<dbReference type="GO" id="GO:0004364">
    <property type="term" value="F:glutathione transferase activity"/>
    <property type="evidence" value="ECO:0007669"/>
    <property type="project" value="InterPro"/>
</dbReference>
<dbReference type="InterPro" id="IPR036282">
    <property type="entry name" value="Glutathione-S-Trfase_C_sf"/>
</dbReference>
<dbReference type="EMBL" id="WJXA01000009">
    <property type="protein sequence ID" value="KAF7132650.1"/>
    <property type="molecule type" value="Genomic_DNA"/>
</dbReference>
<dbReference type="GO" id="GO:0006749">
    <property type="term" value="P:glutathione metabolic process"/>
    <property type="evidence" value="ECO:0007669"/>
    <property type="project" value="InterPro"/>
</dbReference>
<dbReference type="Proteomes" id="UP000626092">
    <property type="component" value="Unassembled WGS sequence"/>
</dbReference>
<proteinExistence type="predicted"/>
<gene>
    <name evidence="1" type="ORF">RHSIM_Rhsim09G0044800</name>
</gene>